<organism evidence="2 3">
    <name type="scientific">Duganella phyllosphaerae</name>
    <dbReference type="NCBI Taxonomy" id="762836"/>
    <lineage>
        <taxon>Bacteria</taxon>
        <taxon>Pseudomonadati</taxon>
        <taxon>Pseudomonadota</taxon>
        <taxon>Betaproteobacteria</taxon>
        <taxon>Burkholderiales</taxon>
        <taxon>Oxalobacteraceae</taxon>
        <taxon>Telluria group</taxon>
        <taxon>Duganella</taxon>
    </lineage>
</organism>
<feature type="domain" description="HDOD" evidence="1">
    <location>
        <begin position="13"/>
        <end position="205"/>
    </location>
</feature>
<keyword evidence="3" id="KW-1185">Reference proteome</keyword>
<dbReference type="SUPFAM" id="SSF109604">
    <property type="entry name" value="HD-domain/PDEase-like"/>
    <property type="match status" value="1"/>
</dbReference>
<reference evidence="3" key="1">
    <citation type="journal article" date="2016" name="Front. Microbiol.">
        <title>Molecular Keys to the Janthinobacterium and Duganella spp. Interaction with the Plant Pathogen Fusarium graminearum.</title>
        <authorList>
            <person name="Haack F.S."/>
            <person name="Poehlein A."/>
            <person name="Kroger C."/>
            <person name="Voigt C.A."/>
            <person name="Piepenbring M."/>
            <person name="Bode H.B."/>
            <person name="Daniel R."/>
            <person name="Schafer W."/>
            <person name="Streit W.R."/>
        </authorList>
    </citation>
    <scope>NUCLEOTIDE SEQUENCE [LARGE SCALE GENOMIC DNA]</scope>
    <source>
        <strain evidence="3">T54</strain>
    </source>
</reference>
<accession>A0A1E7W960</accession>
<dbReference type="Gene3D" id="1.10.3210.10">
    <property type="entry name" value="Hypothetical protein af1432"/>
    <property type="match status" value="1"/>
</dbReference>
<dbReference type="EMBL" id="LROM01000144">
    <property type="protein sequence ID" value="OEZ92889.1"/>
    <property type="molecule type" value="Genomic_DNA"/>
</dbReference>
<dbReference type="OrthoDB" id="9770715at2"/>
<proteinExistence type="predicted"/>
<dbReference type="InterPro" id="IPR052340">
    <property type="entry name" value="RNase_Y/CdgJ"/>
</dbReference>
<comment type="caution">
    <text evidence="2">The sequence shown here is derived from an EMBL/GenBank/DDBJ whole genome shotgun (WGS) entry which is preliminary data.</text>
</comment>
<dbReference type="PANTHER" id="PTHR33525:SF6">
    <property type="entry name" value="HDOD DOMAIN-CONTAINING PROTEIN"/>
    <property type="match status" value="1"/>
</dbReference>
<dbReference type="RefSeq" id="WP_070251674.1">
    <property type="nucleotide sequence ID" value="NZ_LROM01000144.1"/>
</dbReference>
<evidence type="ECO:0000313" key="3">
    <source>
        <dbReference type="Proteomes" id="UP000175989"/>
    </source>
</evidence>
<evidence type="ECO:0000259" key="1">
    <source>
        <dbReference type="PROSITE" id="PS51833"/>
    </source>
</evidence>
<dbReference type="PANTHER" id="PTHR33525">
    <property type="match status" value="1"/>
</dbReference>
<dbReference type="AlphaFoldDB" id="A0A1E7W960"/>
<dbReference type="InterPro" id="IPR013976">
    <property type="entry name" value="HDOD"/>
</dbReference>
<name>A0A1E7W960_9BURK</name>
<dbReference type="PROSITE" id="PS51833">
    <property type="entry name" value="HDOD"/>
    <property type="match status" value="1"/>
</dbReference>
<protein>
    <submittedName>
        <fullName evidence="2">HDOD domain protein</fullName>
    </submittedName>
</protein>
<dbReference type="Proteomes" id="UP000175989">
    <property type="component" value="Unassembled WGS sequence"/>
</dbReference>
<gene>
    <name evidence="2" type="ORF">DUPY_47850</name>
</gene>
<dbReference type="Pfam" id="PF08668">
    <property type="entry name" value="HDOD"/>
    <property type="match status" value="1"/>
</dbReference>
<evidence type="ECO:0000313" key="2">
    <source>
        <dbReference type="EMBL" id="OEZ92889.1"/>
    </source>
</evidence>
<sequence length="275" mass="30001">MKLDALFQNPTALPTAPKVVEELISSFDKASVSTEEIAKKLSTDPVLSAKLLRLANSAYYHVSRSIGTVEDAVLMLGFVTVRTLVISSGLVSGFKTVPGLDLKQFWRYSLHTAVSAKWIAKKTRENTDLAFTIGMMHAIGQLVIHSAMPEKAMALDKVAGPMDSRRLDAEVASFGYTFADVGAELARRWKFPETFAETIMAFPEPHKDGELNRLAAVVSLAAWRARVEQAGLTAEEITACYPTELAEELGLEDDALIDDMPSPDELSAGLEELVK</sequence>
<dbReference type="PATRIC" id="fig|762836.4.peg.4926"/>